<dbReference type="KEGG" id="nwr:E3U44_12230"/>
<evidence type="ECO:0000256" key="3">
    <source>
        <dbReference type="ARBA" id="ARBA00022801"/>
    </source>
</evidence>
<keyword evidence="7" id="KW-1133">Transmembrane helix</keyword>
<evidence type="ECO:0000256" key="6">
    <source>
        <dbReference type="RuleBase" id="RU003983"/>
    </source>
</evidence>
<dbReference type="InterPro" id="IPR052173">
    <property type="entry name" value="Beta-lactam_resp_regulator"/>
</dbReference>
<keyword evidence="4 6" id="KW-0862">Zinc</keyword>
<dbReference type="CDD" id="cd07326">
    <property type="entry name" value="M56_BlaR1_MecR1_like"/>
    <property type="match status" value="1"/>
</dbReference>
<dbReference type="GO" id="GO:0046872">
    <property type="term" value="F:metal ion binding"/>
    <property type="evidence" value="ECO:0007669"/>
    <property type="project" value="UniProtKB-KW"/>
</dbReference>
<protein>
    <submittedName>
        <fullName evidence="9">M56 family peptidase</fullName>
    </submittedName>
</protein>
<dbReference type="InterPro" id="IPR001915">
    <property type="entry name" value="Peptidase_M48"/>
</dbReference>
<evidence type="ECO:0000313" key="10">
    <source>
        <dbReference type="Proteomes" id="UP000294325"/>
    </source>
</evidence>
<dbReference type="AlphaFoldDB" id="A0A4P7C0V8"/>
<evidence type="ECO:0000259" key="8">
    <source>
        <dbReference type="Pfam" id="PF01435"/>
    </source>
</evidence>
<comment type="cofactor">
    <cofactor evidence="6">
        <name>Zn(2+)</name>
        <dbReference type="ChEBI" id="CHEBI:29105"/>
    </cofactor>
    <text evidence="6">Binds 1 zinc ion per subunit.</text>
</comment>
<evidence type="ECO:0000256" key="5">
    <source>
        <dbReference type="ARBA" id="ARBA00023049"/>
    </source>
</evidence>
<keyword evidence="10" id="KW-1185">Reference proteome</keyword>
<name>A0A4P7C0V8_9GAMM</name>
<reference evidence="9 10" key="1">
    <citation type="submission" date="2019-03" db="EMBL/GenBank/DDBJ databases">
        <title>The genome sequence of Nitrosococcus wardiae strain D1FHST reveals the archetypal metabolic capacity of ammonia-oxidizing Gammaproteobacteria.</title>
        <authorList>
            <person name="Wang L."/>
            <person name="Lim C.K."/>
            <person name="Hanson T.E."/>
            <person name="Dang H."/>
            <person name="Klotz M.G."/>
        </authorList>
    </citation>
    <scope>NUCLEOTIDE SEQUENCE [LARGE SCALE GENOMIC DNA]</scope>
    <source>
        <strain evidence="9 10">D1FHS</strain>
    </source>
</reference>
<keyword evidence="7" id="KW-0472">Membrane</keyword>
<dbReference type="GO" id="GO:0006508">
    <property type="term" value="P:proteolysis"/>
    <property type="evidence" value="ECO:0007669"/>
    <property type="project" value="UniProtKB-KW"/>
</dbReference>
<evidence type="ECO:0000313" key="9">
    <source>
        <dbReference type="EMBL" id="QBQ55190.1"/>
    </source>
</evidence>
<dbReference type="OrthoDB" id="7057814at2"/>
<evidence type="ECO:0000256" key="1">
    <source>
        <dbReference type="ARBA" id="ARBA00022670"/>
    </source>
</evidence>
<comment type="similarity">
    <text evidence="6">Belongs to the peptidase M48 family.</text>
</comment>
<keyword evidence="3 6" id="KW-0378">Hydrolase</keyword>
<evidence type="ECO:0000256" key="4">
    <source>
        <dbReference type="ARBA" id="ARBA00022833"/>
    </source>
</evidence>
<feature type="transmembrane region" description="Helical" evidence="7">
    <location>
        <begin position="106"/>
        <end position="127"/>
    </location>
</feature>
<dbReference type="EMBL" id="CP038033">
    <property type="protein sequence ID" value="QBQ55190.1"/>
    <property type="molecule type" value="Genomic_DNA"/>
</dbReference>
<feature type="transmembrane region" description="Helical" evidence="7">
    <location>
        <begin position="49"/>
        <end position="69"/>
    </location>
</feature>
<organism evidence="9 10">
    <name type="scientific">Nitrosococcus wardiae</name>
    <dbReference type="NCBI Taxonomy" id="1814290"/>
    <lineage>
        <taxon>Bacteria</taxon>
        <taxon>Pseudomonadati</taxon>
        <taxon>Pseudomonadota</taxon>
        <taxon>Gammaproteobacteria</taxon>
        <taxon>Chromatiales</taxon>
        <taxon>Chromatiaceae</taxon>
        <taxon>Nitrosococcus</taxon>
    </lineage>
</organism>
<dbReference type="PANTHER" id="PTHR34978:SF3">
    <property type="entry name" value="SLR0241 PROTEIN"/>
    <property type="match status" value="1"/>
</dbReference>
<keyword evidence="5 6" id="KW-0482">Metalloprotease</keyword>
<keyword evidence="1 6" id="KW-0645">Protease</keyword>
<sequence>MTAFAEVFSLAFVAWFGFAGVTALLCIFFYPVARRWFLSLPPVMRANHVLAWTVAPAAVGLLLTSFIFLPTVLSLLGMASDHCQAGGAGFAYPCLLHPFTSMERELPWFLLFPLTALGLFFLGQIIWEWLRVRRFVRALTLASAPDASRDIWVVKSEWPLAFAAGISQARIFVSEKLVRDLSSPQLAVVLAHERAHLYHHDPARYFFARAIACLHVSWLRRKLLEDLSLAAEQACDEEAAKQVGDRLLVADTIVQVERWCHQQRRSAPVPLPSFVGSQVVARVESLLASPQEPGWMYRMIIGVSRGLVLITLLFAADPLHQLTEAVLGFLVE</sequence>
<dbReference type="RefSeq" id="WP_134358458.1">
    <property type="nucleotide sequence ID" value="NZ_CP038033.1"/>
</dbReference>
<proteinExistence type="inferred from homology"/>
<dbReference type="GO" id="GO:0004222">
    <property type="term" value="F:metalloendopeptidase activity"/>
    <property type="evidence" value="ECO:0007669"/>
    <property type="project" value="InterPro"/>
</dbReference>
<accession>A0A4P7C0V8</accession>
<dbReference type="PANTHER" id="PTHR34978">
    <property type="entry name" value="POSSIBLE SENSOR-TRANSDUCER PROTEIN BLAR"/>
    <property type="match status" value="1"/>
</dbReference>
<dbReference type="Gene3D" id="3.30.2010.10">
    <property type="entry name" value="Metalloproteases ('zincins'), catalytic domain"/>
    <property type="match status" value="1"/>
</dbReference>
<dbReference type="Pfam" id="PF01435">
    <property type="entry name" value="Peptidase_M48"/>
    <property type="match status" value="1"/>
</dbReference>
<evidence type="ECO:0000256" key="2">
    <source>
        <dbReference type="ARBA" id="ARBA00022723"/>
    </source>
</evidence>
<keyword evidence="2" id="KW-0479">Metal-binding</keyword>
<evidence type="ECO:0000256" key="7">
    <source>
        <dbReference type="SAM" id="Phobius"/>
    </source>
</evidence>
<gene>
    <name evidence="9" type="ORF">E3U44_12230</name>
</gene>
<feature type="domain" description="Peptidase M48" evidence="8">
    <location>
        <begin position="140"/>
        <end position="219"/>
    </location>
</feature>
<feature type="transmembrane region" description="Helical" evidence="7">
    <location>
        <begin position="12"/>
        <end position="37"/>
    </location>
</feature>
<keyword evidence="7" id="KW-0812">Transmembrane</keyword>
<dbReference type="Proteomes" id="UP000294325">
    <property type="component" value="Chromosome"/>
</dbReference>